<dbReference type="PRINTS" id="PR00409">
    <property type="entry name" value="PHDIOXRDTASE"/>
</dbReference>
<dbReference type="CDD" id="cd06185">
    <property type="entry name" value="PDR_like"/>
    <property type="match status" value="1"/>
</dbReference>
<feature type="domain" description="2Fe-2S ferredoxin-type" evidence="9">
    <location>
        <begin position="231"/>
        <end position="316"/>
    </location>
</feature>
<dbReference type="InterPro" id="IPR039261">
    <property type="entry name" value="FNR_nucleotide-bd"/>
</dbReference>
<dbReference type="Pfam" id="PF22290">
    <property type="entry name" value="DmmA-like_N"/>
    <property type="match status" value="1"/>
</dbReference>
<proteinExistence type="predicted"/>
<protein>
    <submittedName>
        <fullName evidence="11">Ferredoxin-NADP reductase</fullName>
    </submittedName>
</protein>
<dbReference type="PROSITE" id="PS51384">
    <property type="entry name" value="FAD_FR"/>
    <property type="match status" value="1"/>
</dbReference>
<feature type="domain" description="FAD-binding FR-type" evidence="10">
    <location>
        <begin position="3"/>
        <end position="107"/>
    </location>
</feature>
<evidence type="ECO:0000259" key="9">
    <source>
        <dbReference type="PROSITE" id="PS51085"/>
    </source>
</evidence>
<name>A0ABY1S1P2_9GAMM</name>
<accession>A0ABY1S1P2</accession>
<evidence type="ECO:0000256" key="3">
    <source>
        <dbReference type="ARBA" id="ARBA00022643"/>
    </source>
</evidence>
<dbReference type="InterPro" id="IPR017938">
    <property type="entry name" value="Riboflavin_synthase-like_b-brl"/>
</dbReference>
<keyword evidence="5" id="KW-0479">Metal-binding</keyword>
<gene>
    <name evidence="11" type="ORF">SAMN04487964_110139</name>
</gene>
<dbReference type="PANTHER" id="PTHR47354:SF1">
    <property type="entry name" value="CARNITINE MONOOXYGENASE REDUCTASE SUBUNIT"/>
    <property type="match status" value="1"/>
</dbReference>
<dbReference type="InterPro" id="IPR017927">
    <property type="entry name" value="FAD-bd_FR_type"/>
</dbReference>
<dbReference type="Gene3D" id="3.10.20.30">
    <property type="match status" value="1"/>
</dbReference>
<evidence type="ECO:0000256" key="4">
    <source>
        <dbReference type="ARBA" id="ARBA00022714"/>
    </source>
</evidence>
<evidence type="ECO:0000256" key="8">
    <source>
        <dbReference type="ARBA" id="ARBA00023014"/>
    </source>
</evidence>
<sequence length="316" mass="34383">MSIDSIPVRVAAIEAVAPMIREFRLEAIDGSLPAFSPGSHVQVAMPGEQREIRNAYSLCSDPRETGSYRIAVRLQEDSRGGSAFMHSQVSVGDRLQITPPANFFAPAWHARKHLLIAGGVGITPFMSYIPELERQGADFELHYLYRSSQTGAYRDELMHRLGQAFNGYDSDAGVRCDLSVLLSNREPGSHVYICGPESLIEGVRETARALGWPESLIHYEAFAAPEPGEPFKAKLVRSGRAVEVAADESLLEALEREGIEVPNLCRGGVCGQCVTSVVEGSVEHRDDFLSADEKASGTCIMPCVSRAAGNHLILDL</sequence>
<dbReference type="SUPFAM" id="SSF52343">
    <property type="entry name" value="Ferredoxin reductase-like, C-terminal NADP-linked domain"/>
    <property type="match status" value="1"/>
</dbReference>
<dbReference type="SUPFAM" id="SSF63380">
    <property type="entry name" value="Riboflavin synthase domain-like"/>
    <property type="match status" value="1"/>
</dbReference>
<keyword evidence="8" id="KW-0411">Iron-sulfur</keyword>
<comment type="cofactor">
    <cofactor evidence="1">
        <name>FMN</name>
        <dbReference type="ChEBI" id="CHEBI:58210"/>
    </cofactor>
</comment>
<evidence type="ECO:0000256" key="2">
    <source>
        <dbReference type="ARBA" id="ARBA00022630"/>
    </source>
</evidence>
<dbReference type="Pfam" id="PF00111">
    <property type="entry name" value="Fer2"/>
    <property type="match status" value="1"/>
</dbReference>
<reference evidence="11 12" key="1">
    <citation type="submission" date="2017-05" db="EMBL/GenBank/DDBJ databases">
        <authorList>
            <person name="Varghese N."/>
            <person name="Submissions S."/>
        </authorList>
    </citation>
    <scope>NUCLEOTIDE SEQUENCE [LARGE SCALE GENOMIC DNA]</scope>
    <source>
        <strain evidence="11 12">CGMCC 1.7287</strain>
    </source>
</reference>
<evidence type="ECO:0000313" key="11">
    <source>
        <dbReference type="EMBL" id="SMR75601.1"/>
    </source>
</evidence>
<dbReference type="InterPro" id="IPR050415">
    <property type="entry name" value="MRET"/>
</dbReference>
<evidence type="ECO:0000256" key="6">
    <source>
        <dbReference type="ARBA" id="ARBA00023002"/>
    </source>
</evidence>
<keyword evidence="3" id="KW-0288">FMN</keyword>
<keyword evidence="7" id="KW-0408">Iron</keyword>
<dbReference type="InterPro" id="IPR012675">
    <property type="entry name" value="Beta-grasp_dom_sf"/>
</dbReference>
<keyword evidence="4" id="KW-0001">2Fe-2S</keyword>
<dbReference type="Gene3D" id="3.40.50.80">
    <property type="entry name" value="Nucleotide-binding domain of ferredoxin-NADP reductase (FNR) module"/>
    <property type="match status" value="1"/>
</dbReference>
<dbReference type="PANTHER" id="PTHR47354">
    <property type="entry name" value="NADH OXIDOREDUCTASE HCR"/>
    <property type="match status" value="1"/>
</dbReference>
<keyword evidence="2" id="KW-0285">Flavoprotein</keyword>
<evidence type="ECO:0000256" key="5">
    <source>
        <dbReference type="ARBA" id="ARBA00022723"/>
    </source>
</evidence>
<dbReference type="SUPFAM" id="SSF54292">
    <property type="entry name" value="2Fe-2S ferredoxin-like"/>
    <property type="match status" value="1"/>
</dbReference>
<dbReference type="InterPro" id="IPR006058">
    <property type="entry name" value="2Fe2S_fd_BS"/>
</dbReference>
<evidence type="ECO:0000256" key="7">
    <source>
        <dbReference type="ARBA" id="ARBA00023004"/>
    </source>
</evidence>
<dbReference type="PROSITE" id="PS51085">
    <property type="entry name" value="2FE2S_FER_2"/>
    <property type="match status" value="1"/>
</dbReference>
<dbReference type="Gene3D" id="2.40.30.10">
    <property type="entry name" value="Translation factors"/>
    <property type="match status" value="1"/>
</dbReference>
<dbReference type="RefSeq" id="WP_239041035.1">
    <property type="nucleotide sequence ID" value="NZ_BAAAEY010000010.1"/>
</dbReference>
<keyword evidence="6" id="KW-0560">Oxidoreductase</keyword>
<evidence type="ECO:0000259" key="10">
    <source>
        <dbReference type="PROSITE" id="PS51384"/>
    </source>
</evidence>
<dbReference type="InterPro" id="IPR001041">
    <property type="entry name" value="2Fe-2S_ferredoxin-type"/>
</dbReference>
<dbReference type="PROSITE" id="PS00197">
    <property type="entry name" value="2FE2S_FER_1"/>
    <property type="match status" value="1"/>
</dbReference>
<dbReference type="EMBL" id="FXWV01000010">
    <property type="protein sequence ID" value="SMR75601.1"/>
    <property type="molecule type" value="Genomic_DNA"/>
</dbReference>
<comment type="caution">
    <text evidence="11">The sequence shown here is derived from an EMBL/GenBank/DDBJ whole genome shotgun (WGS) entry which is preliminary data.</text>
</comment>
<keyword evidence="12" id="KW-1185">Reference proteome</keyword>
<dbReference type="InterPro" id="IPR054582">
    <property type="entry name" value="DmmA-like_N"/>
</dbReference>
<evidence type="ECO:0000313" key="12">
    <source>
        <dbReference type="Proteomes" id="UP001159257"/>
    </source>
</evidence>
<dbReference type="InterPro" id="IPR036010">
    <property type="entry name" value="2Fe-2S_ferredoxin-like_sf"/>
</dbReference>
<organism evidence="11 12">
    <name type="scientific">Marinobacterium sediminicola</name>
    <dbReference type="NCBI Taxonomy" id="518898"/>
    <lineage>
        <taxon>Bacteria</taxon>
        <taxon>Pseudomonadati</taxon>
        <taxon>Pseudomonadota</taxon>
        <taxon>Gammaproteobacteria</taxon>
        <taxon>Oceanospirillales</taxon>
        <taxon>Oceanospirillaceae</taxon>
        <taxon>Marinobacterium</taxon>
    </lineage>
</organism>
<dbReference type="Proteomes" id="UP001159257">
    <property type="component" value="Unassembled WGS sequence"/>
</dbReference>
<evidence type="ECO:0000256" key="1">
    <source>
        <dbReference type="ARBA" id="ARBA00001917"/>
    </source>
</evidence>
<dbReference type="CDD" id="cd00207">
    <property type="entry name" value="fer2"/>
    <property type="match status" value="1"/>
</dbReference>